<keyword evidence="6" id="KW-1133">Transmembrane helix</keyword>
<dbReference type="InterPro" id="IPR041489">
    <property type="entry name" value="PDZ_6"/>
</dbReference>
<evidence type="ECO:0000256" key="3">
    <source>
        <dbReference type="ARBA" id="ARBA00022801"/>
    </source>
</evidence>
<dbReference type="PANTHER" id="PTHR32060">
    <property type="entry name" value="TAIL-SPECIFIC PROTEASE"/>
    <property type="match status" value="1"/>
</dbReference>
<dbReference type="GO" id="GO:0030288">
    <property type="term" value="C:outer membrane-bounded periplasmic space"/>
    <property type="evidence" value="ECO:0007669"/>
    <property type="project" value="TreeGrafter"/>
</dbReference>
<dbReference type="Pfam" id="PF03572">
    <property type="entry name" value="Peptidase_S41"/>
    <property type="match status" value="1"/>
</dbReference>
<dbReference type="Gene3D" id="3.90.226.10">
    <property type="entry name" value="2-enoyl-CoA Hydratase, Chain A, domain 1"/>
    <property type="match status" value="1"/>
</dbReference>
<dbReference type="CDD" id="cd07560">
    <property type="entry name" value="Peptidase_S41_CPP"/>
    <property type="match status" value="1"/>
</dbReference>
<comment type="similarity">
    <text evidence="1 5">Belongs to the peptidase S41A family.</text>
</comment>
<evidence type="ECO:0000256" key="2">
    <source>
        <dbReference type="ARBA" id="ARBA00022670"/>
    </source>
</evidence>
<keyword evidence="6" id="KW-0472">Membrane</keyword>
<name>A0A1G2V3E5_9BACT</name>
<dbReference type="Proteomes" id="UP000177697">
    <property type="component" value="Unassembled WGS sequence"/>
</dbReference>
<dbReference type="GO" id="GO:0008236">
    <property type="term" value="F:serine-type peptidase activity"/>
    <property type="evidence" value="ECO:0007669"/>
    <property type="project" value="UniProtKB-KW"/>
</dbReference>
<dbReference type="InterPro" id="IPR005151">
    <property type="entry name" value="Tail-specific_protease"/>
</dbReference>
<dbReference type="InterPro" id="IPR001478">
    <property type="entry name" value="PDZ"/>
</dbReference>
<keyword evidence="4 5" id="KW-0720">Serine protease</keyword>
<keyword evidence="2 5" id="KW-0645">Protease</keyword>
<proteinExistence type="inferred from homology"/>
<sequence length="403" mass="43258">MNKERYTQTLVSIVIAGILFATGFYVGKNDAPEGLAAQFLNATSTKGVDMDPYWKAWKILDEKFAPAGTTTPIVGDDDKLWGSIEGLASSYDDPYTVFFPPVESKAFEEEISGSFGGVGMEVALQDGMLTVVAPLKGTPAEKAGVISGDKILMIGEKSTSNMSTDEAIKLIRGEVGTPIVVTFGRKGADGPLVKTLVRDNIEIPTINTKIVSGDVFVISLYSFSAISPNLFRGALREFVESGSDKLVLDLRNNPGGYLEAALDMASWFLPTGKVVVTEDFGEKQEPRIYRSKGYNVFSNDLKFAILVNEGSASASEILAGALREHDKAILVGAKTFGKGSVQELVSLTDETSLKITVAHWLTPLGNSISEGGLTPDIEVKLTPDNVKDGNDPQLNAAVEYLNR</sequence>
<dbReference type="Gene3D" id="3.30.750.44">
    <property type="match status" value="1"/>
</dbReference>
<dbReference type="GO" id="GO:0006508">
    <property type="term" value="P:proteolysis"/>
    <property type="evidence" value="ECO:0007669"/>
    <property type="project" value="UniProtKB-KW"/>
</dbReference>
<dbReference type="SUPFAM" id="SSF52096">
    <property type="entry name" value="ClpP/crotonase"/>
    <property type="match status" value="1"/>
</dbReference>
<dbReference type="PROSITE" id="PS50106">
    <property type="entry name" value="PDZ"/>
    <property type="match status" value="1"/>
</dbReference>
<keyword evidence="3 5" id="KW-0378">Hydrolase</keyword>
<feature type="transmembrane region" description="Helical" evidence="6">
    <location>
        <begin position="6"/>
        <end position="26"/>
    </location>
</feature>
<dbReference type="EMBL" id="MHWW01000003">
    <property type="protein sequence ID" value="OHB16176.1"/>
    <property type="molecule type" value="Genomic_DNA"/>
</dbReference>
<evidence type="ECO:0000259" key="7">
    <source>
        <dbReference type="PROSITE" id="PS50106"/>
    </source>
</evidence>
<reference evidence="8 9" key="1">
    <citation type="journal article" date="2016" name="Nat. Commun.">
        <title>Thousands of microbial genomes shed light on interconnected biogeochemical processes in an aquifer system.</title>
        <authorList>
            <person name="Anantharaman K."/>
            <person name="Brown C.T."/>
            <person name="Hug L.A."/>
            <person name="Sharon I."/>
            <person name="Castelle C.J."/>
            <person name="Probst A.J."/>
            <person name="Thomas B.C."/>
            <person name="Singh A."/>
            <person name="Wilkins M.J."/>
            <person name="Karaoz U."/>
            <person name="Brodie E.L."/>
            <person name="Williams K.H."/>
            <person name="Hubbard S.S."/>
            <person name="Banfield J.F."/>
        </authorList>
    </citation>
    <scope>NUCLEOTIDE SEQUENCE [LARGE SCALE GENOMIC DNA]</scope>
</reference>
<evidence type="ECO:0000313" key="8">
    <source>
        <dbReference type="EMBL" id="OHB16176.1"/>
    </source>
</evidence>
<organism evidence="8 9">
    <name type="scientific">Candidatus Zambryskibacteria bacterium RIFOXYC1_FULL_39_10</name>
    <dbReference type="NCBI Taxonomy" id="1802779"/>
    <lineage>
        <taxon>Bacteria</taxon>
        <taxon>Candidatus Zambryskiibacteriota</taxon>
    </lineage>
</organism>
<evidence type="ECO:0000313" key="9">
    <source>
        <dbReference type="Proteomes" id="UP000177697"/>
    </source>
</evidence>
<feature type="domain" description="PDZ" evidence="7">
    <location>
        <begin position="104"/>
        <end position="172"/>
    </location>
</feature>
<comment type="caution">
    <text evidence="8">The sequence shown here is derived from an EMBL/GenBank/DDBJ whole genome shotgun (WGS) entry which is preliminary data.</text>
</comment>
<dbReference type="SMART" id="SM00228">
    <property type="entry name" value="PDZ"/>
    <property type="match status" value="1"/>
</dbReference>
<dbReference type="InterPro" id="IPR036034">
    <property type="entry name" value="PDZ_sf"/>
</dbReference>
<dbReference type="NCBIfam" id="TIGR00225">
    <property type="entry name" value="prc"/>
    <property type="match status" value="1"/>
</dbReference>
<dbReference type="SMART" id="SM00245">
    <property type="entry name" value="TSPc"/>
    <property type="match status" value="1"/>
</dbReference>
<evidence type="ECO:0000256" key="1">
    <source>
        <dbReference type="ARBA" id="ARBA00009179"/>
    </source>
</evidence>
<dbReference type="AlphaFoldDB" id="A0A1G2V3E5"/>
<dbReference type="FunFam" id="2.30.42.10:FF:000063">
    <property type="entry name" value="Peptidase, S41 family"/>
    <property type="match status" value="1"/>
</dbReference>
<dbReference type="GO" id="GO:0004175">
    <property type="term" value="F:endopeptidase activity"/>
    <property type="evidence" value="ECO:0007669"/>
    <property type="project" value="TreeGrafter"/>
</dbReference>
<dbReference type="InterPro" id="IPR004447">
    <property type="entry name" value="Peptidase_S41A"/>
</dbReference>
<evidence type="ECO:0000256" key="4">
    <source>
        <dbReference type="ARBA" id="ARBA00022825"/>
    </source>
</evidence>
<evidence type="ECO:0000256" key="5">
    <source>
        <dbReference type="RuleBase" id="RU004404"/>
    </source>
</evidence>
<accession>A0A1G2V3E5</accession>
<keyword evidence="6" id="KW-0812">Transmembrane</keyword>
<protein>
    <recommendedName>
        <fullName evidence="7">PDZ domain-containing protein</fullName>
    </recommendedName>
</protein>
<dbReference type="GO" id="GO:0007165">
    <property type="term" value="P:signal transduction"/>
    <property type="evidence" value="ECO:0007669"/>
    <property type="project" value="TreeGrafter"/>
</dbReference>
<dbReference type="SUPFAM" id="SSF50156">
    <property type="entry name" value="PDZ domain-like"/>
    <property type="match status" value="1"/>
</dbReference>
<dbReference type="PANTHER" id="PTHR32060:SF30">
    <property type="entry name" value="CARBOXY-TERMINAL PROCESSING PROTEASE CTPA"/>
    <property type="match status" value="1"/>
</dbReference>
<dbReference type="Pfam" id="PF17820">
    <property type="entry name" value="PDZ_6"/>
    <property type="match status" value="1"/>
</dbReference>
<gene>
    <name evidence="8" type="ORF">A2431_02070</name>
</gene>
<dbReference type="InterPro" id="IPR029045">
    <property type="entry name" value="ClpP/crotonase-like_dom_sf"/>
</dbReference>
<evidence type="ECO:0000256" key="6">
    <source>
        <dbReference type="SAM" id="Phobius"/>
    </source>
</evidence>
<dbReference type="CDD" id="cd06782">
    <property type="entry name" value="cpPDZ_CPP-like"/>
    <property type="match status" value="1"/>
</dbReference>
<dbReference type="Gene3D" id="2.30.42.10">
    <property type="match status" value="1"/>
</dbReference>